<dbReference type="EMBL" id="LAZR01024827">
    <property type="protein sequence ID" value="KKL73881.1"/>
    <property type="molecule type" value="Genomic_DNA"/>
</dbReference>
<protein>
    <submittedName>
        <fullName evidence="1">Uncharacterized protein</fullName>
    </submittedName>
</protein>
<gene>
    <name evidence="1" type="ORF">LCGC14_2070490</name>
</gene>
<proteinExistence type="predicted"/>
<sequence length="162" mass="17859">MSNYERCDTCGEYDFVDSHECAPRWLVLNADDPDADWGIWYARDADEAGEKWAAQEDCDTAEYTIVAGTPVTLYVKPEIGTDLPVLLIVSGEALPSYNAEAARSIRCSWHPCSNHLNRRSIADHEVGEKCEDCGGGRWEATVMLPVDPQPDEVKAAAEGLPL</sequence>
<organism evidence="1">
    <name type="scientific">marine sediment metagenome</name>
    <dbReference type="NCBI Taxonomy" id="412755"/>
    <lineage>
        <taxon>unclassified sequences</taxon>
        <taxon>metagenomes</taxon>
        <taxon>ecological metagenomes</taxon>
    </lineage>
</organism>
<evidence type="ECO:0000313" key="1">
    <source>
        <dbReference type="EMBL" id="KKL73881.1"/>
    </source>
</evidence>
<accession>A0A0F9F5Y6</accession>
<comment type="caution">
    <text evidence="1">The sequence shown here is derived from an EMBL/GenBank/DDBJ whole genome shotgun (WGS) entry which is preliminary data.</text>
</comment>
<name>A0A0F9F5Y6_9ZZZZ</name>
<reference evidence="1" key="1">
    <citation type="journal article" date="2015" name="Nature">
        <title>Complex archaea that bridge the gap between prokaryotes and eukaryotes.</title>
        <authorList>
            <person name="Spang A."/>
            <person name="Saw J.H."/>
            <person name="Jorgensen S.L."/>
            <person name="Zaremba-Niedzwiedzka K."/>
            <person name="Martijn J."/>
            <person name="Lind A.E."/>
            <person name="van Eijk R."/>
            <person name="Schleper C."/>
            <person name="Guy L."/>
            <person name="Ettema T.J."/>
        </authorList>
    </citation>
    <scope>NUCLEOTIDE SEQUENCE</scope>
</reference>
<dbReference type="AlphaFoldDB" id="A0A0F9F5Y6"/>